<keyword evidence="2" id="KW-1185">Reference proteome</keyword>
<dbReference type="PANTHER" id="PTHR37694:SF1">
    <property type="entry name" value="SLR8022 PROTEIN"/>
    <property type="match status" value="1"/>
</dbReference>
<dbReference type="EMBL" id="JAANYN010000004">
    <property type="protein sequence ID" value="NHE57594.1"/>
    <property type="molecule type" value="Genomic_DNA"/>
</dbReference>
<reference evidence="1 2" key="1">
    <citation type="submission" date="2020-03" db="EMBL/GenBank/DDBJ databases">
        <title>Cyclobacterium plantarum sp. nov., a marine bacterium isolated from a coastal-marine wetland.</title>
        <authorList>
            <person name="Sanchez-Porro C."/>
            <person name="Ventosa A."/>
            <person name="Amoozegar M."/>
        </authorList>
    </citation>
    <scope>NUCLEOTIDE SEQUENCE [LARGE SCALE GENOMIC DNA]</scope>
    <source>
        <strain evidence="1 2">GBPx2</strain>
    </source>
</reference>
<proteinExistence type="predicted"/>
<dbReference type="RefSeq" id="WP_166147228.1">
    <property type="nucleotide sequence ID" value="NZ_JAANYN010000004.1"/>
</dbReference>
<dbReference type="CDD" id="cd02230">
    <property type="entry name" value="cupin_HP0902-like"/>
    <property type="match status" value="1"/>
</dbReference>
<dbReference type="SUPFAM" id="SSF51182">
    <property type="entry name" value="RmlC-like cupins"/>
    <property type="match status" value="1"/>
</dbReference>
<evidence type="ECO:0000313" key="1">
    <source>
        <dbReference type="EMBL" id="NHE57594.1"/>
    </source>
</evidence>
<gene>
    <name evidence="1" type="ORF">G9Q97_12310</name>
</gene>
<accession>A0ABX0H7H1</accession>
<sequence length="125" mass="13932">MTDINNDGIIREDRELEKSKAHVIVQIIEYLPSSIVSKTILKKITGNVTVSSLDAGEEIEEKSSPFDTYVQIIDGAAEILIDKKIYKLALGEGIIIPAHSFHHFNANEQFKMLSTVIKSGYEDLV</sequence>
<comment type="caution">
    <text evidence="1">The sequence shown here is derived from an EMBL/GenBank/DDBJ whole genome shotgun (WGS) entry which is preliminary data.</text>
</comment>
<dbReference type="InterPro" id="IPR011051">
    <property type="entry name" value="RmlC_Cupin_sf"/>
</dbReference>
<dbReference type="PANTHER" id="PTHR37694">
    <property type="entry name" value="SLR8022 PROTEIN"/>
    <property type="match status" value="1"/>
</dbReference>
<evidence type="ECO:0000313" key="2">
    <source>
        <dbReference type="Proteomes" id="UP000649799"/>
    </source>
</evidence>
<organism evidence="1 2">
    <name type="scientific">Cyclobacterium plantarum</name>
    <dbReference type="NCBI Taxonomy" id="2716263"/>
    <lineage>
        <taxon>Bacteria</taxon>
        <taxon>Pseudomonadati</taxon>
        <taxon>Bacteroidota</taxon>
        <taxon>Cytophagia</taxon>
        <taxon>Cytophagales</taxon>
        <taxon>Cyclobacteriaceae</taxon>
        <taxon>Cyclobacterium</taxon>
    </lineage>
</organism>
<protein>
    <submittedName>
        <fullName evidence="1">Cupin</fullName>
    </submittedName>
</protein>
<dbReference type="Gene3D" id="2.60.120.10">
    <property type="entry name" value="Jelly Rolls"/>
    <property type="match status" value="1"/>
</dbReference>
<dbReference type="InterPro" id="IPR014710">
    <property type="entry name" value="RmlC-like_jellyroll"/>
</dbReference>
<name>A0ABX0H7H1_9BACT</name>
<dbReference type="Proteomes" id="UP000649799">
    <property type="component" value="Unassembled WGS sequence"/>
</dbReference>